<evidence type="ECO:0000256" key="9">
    <source>
        <dbReference type="ARBA" id="ARBA00023163"/>
    </source>
</evidence>
<dbReference type="STRING" id="9402.L5JQ31"/>
<dbReference type="InterPro" id="IPR017970">
    <property type="entry name" value="Homeobox_CS"/>
</dbReference>
<evidence type="ECO:0000256" key="4">
    <source>
        <dbReference type="ARBA" id="ARBA00022473"/>
    </source>
</evidence>
<evidence type="ECO:0000256" key="6">
    <source>
        <dbReference type="ARBA" id="ARBA00023015"/>
    </source>
</evidence>
<dbReference type="CDD" id="cd00086">
    <property type="entry name" value="homeodomain"/>
    <property type="match status" value="1"/>
</dbReference>
<keyword evidence="8 14" id="KW-0371">Homeobox</keyword>
<feature type="compositionally biased region" description="Basic and acidic residues" evidence="16">
    <location>
        <begin position="372"/>
        <end position="396"/>
    </location>
</feature>
<keyword evidence="9" id="KW-0804">Transcription</keyword>
<evidence type="ECO:0000259" key="17">
    <source>
        <dbReference type="PROSITE" id="PS50071"/>
    </source>
</evidence>
<dbReference type="PANTHER" id="PTHR46892:SF1">
    <property type="entry name" value="VISUAL SYSTEM HOMEOBOX 2"/>
    <property type="match status" value="1"/>
</dbReference>
<dbReference type="PROSITE" id="PS50803">
    <property type="entry name" value="OAR"/>
    <property type="match status" value="1"/>
</dbReference>
<dbReference type="GO" id="GO:0000981">
    <property type="term" value="F:DNA-binding transcription factor activity, RNA polymerase II-specific"/>
    <property type="evidence" value="ECO:0007669"/>
    <property type="project" value="InterPro"/>
</dbReference>
<keyword evidence="6" id="KW-0805">Transcription regulation</keyword>
<dbReference type="AlphaFoldDB" id="L5JQ31"/>
<sequence length="467" mass="50354">MTGKAGEALSKPKSETVAKSTSGGAPARCTGFGIQEILGLNKEPPTSHPRAALDGLAPGHLLAARSVLSPAGVGSMGLLGSGGLPGFYAQPTFLEVLSDPQSVHLQPLGRASGPLDTSQTASSGLLRARKFVPGREVAALAWVARAGDESRDAAPGARRLASPAFLAAALSSRPRVGPGFATAPTWGPTGNRPWGVGTCGADRGPRSSAAPLRPRPQPPRGPALLEPDSDSEDISSSDRKMSKSALNQTKKRKKRRHRTIFTSYQLEELEKAFNEAHYPDVYAREMLAMKTELPEDRIQVWFQNRRAKWRKREKCWGRSSVMAEYGLYGAMVRHSIPLPESILKSAKDGIMDSCAPWLLGMHKKSLEAAAESGRKPEVERQALPKLDKTEQEERGPDPPAAMSQEELRENSIAALRARAQEHSTKVLGTVSGPNSLARNAHEPEEEEAMDEDRPAEKLSPPQLEDMA</sequence>
<evidence type="ECO:0000256" key="13">
    <source>
        <dbReference type="ARBA" id="ARBA00031274"/>
    </source>
</evidence>
<evidence type="ECO:0000256" key="14">
    <source>
        <dbReference type="PROSITE-ProRule" id="PRU00108"/>
    </source>
</evidence>
<keyword evidence="7 14" id="KW-0238">DNA-binding</keyword>
<dbReference type="SUPFAM" id="SSF46689">
    <property type="entry name" value="Homeodomain-like"/>
    <property type="match status" value="1"/>
</dbReference>
<evidence type="ECO:0000256" key="10">
    <source>
        <dbReference type="ARBA" id="ARBA00023242"/>
    </source>
</evidence>
<evidence type="ECO:0000256" key="2">
    <source>
        <dbReference type="ARBA" id="ARBA00005733"/>
    </source>
</evidence>
<keyword evidence="21" id="KW-1185">Reference proteome</keyword>
<evidence type="ECO:0000313" key="21">
    <source>
        <dbReference type="Proteomes" id="UP000010552"/>
    </source>
</evidence>
<feature type="DNA-binding region" description="Homeobox" evidence="14">
    <location>
        <begin position="254"/>
        <end position="313"/>
    </location>
</feature>
<dbReference type="GO" id="GO:1990837">
    <property type="term" value="F:sequence-specific double-stranded DNA binding"/>
    <property type="evidence" value="ECO:0007669"/>
    <property type="project" value="TreeGrafter"/>
</dbReference>
<feature type="domain" description="OAR" evidence="18">
    <location>
        <begin position="410"/>
        <end position="423"/>
    </location>
</feature>
<keyword evidence="11" id="KW-0844">Vision</keyword>
<dbReference type="PROSITE" id="PS00027">
    <property type="entry name" value="HOMEOBOX_1"/>
    <property type="match status" value="1"/>
</dbReference>
<feature type="region of interest" description="Disordered" evidence="16">
    <location>
        <begin position="1"/>
        <end position="28"/>
    </location>
</feature>
<evidence type="ECO:0000256" key="15">
    <source>
        <dbReference type="RuleBase" id="RU000682"/>
    </source>
</evidence>
<dbReference type="PANTHER" id="PTHR46892">
    <property type="entry name" value="VISUAL SYSTEM HOMEOBOX 2"/>
    <property type="match status" value="1"/>
</dbReference>
<evidence type="ECO:0000256" key="12">
    <source>
        <dbReference type="ARBA" id="ARBA00030203"/>
    </source>
</evidence>
<reference evidence="21" key="1">
    <citation type="journal article" date="2013" name="Science">
        <title>Comparative analysis of bat genomes provides insight into the evolution of flight and immunity.</title>
        <authorList>
            <person name="Zhang G."/>
            <person name="Cowled C."/>
            <person name="Shi Z."/>
            <person name="Huang Z."/>
            <person name="Bishop-Lilly K.A."/>
            <person name="Fang X."/>
            <person name="Wynne J.W."/>
            <person name="Xiong Z."/>
            <person name="Baker M.L."/>
            <person name="Zhao W."/>
            <person name="Tachedjian M."/>
            <person name="Zhu Y."/>
            <person name="Zhou P."/>
            <person name="Jiang X."/>
            <person name="Ng J."/>
            <person name="Yang L."/>
            <person name="Wu L."/>
            <person name="Xiao J."/>
            <person name="Feng Y."/>
            <person name="Chen Y."/>
            <person name="Sun X."/>
            <person name="Zhang Y."/>
            <person name="Marsh G.A."/>
            <person name="Crameri G."/>
            <person name="Broder C.C."/>
            <person name="Frey K.G."/>
            <person name="Wang L.F."/>
            <person name="Wang J."/>
        </authorList>
    </citation>
    <scope>NUCLEOTIDE SEQUENCE [LARGE SCALE GENOMIC DNA]</scope>
</reference>
<evidence type="ECO:0000256" key="3">
    <source>
        <dbReference type="ARBA" id="ARBA00014891"/>
    </source>
</evidence>
<evidence type="ECO:0000256" key="11">
    <source>
        <dbReference type="ARBA" id="ARBA00023305"/>
    </source>
</evidence>
<evidence type="ECO:0000259" key="18">
    <source>
        <dbReference type="PROSITE" id="PS50803"/>
    </source>
</evidence>
<dbReference type="Pfam" id="PF00046">
    <property type="entry name" value="Homeodomain"/>
    <property type="match status" value="1"/>
</dbReference>
<evidence type="ECO:0000313" key="20">
    <source>
        <dbReference type="EMBL" id="ELK01047.1"/>
    </source>
</evidence>
<dbReference type="GO" id="GO:0005634">
    <property type="term" value="C:nucleus"/>
    <property type="evidence" value="ECO:0007669"/>
    <property type="project" value="UniProtKB-SubCell"/>
</dbReference>
<evidence type="ECO:0000256" key="8">
    <source>
        <dbReference type="ARBA" id="ARBA00023155"/>
    </source>
</evidence>
<evidence type="ECO:0000256" key="16">
    <source>
        <dbReference type="SAM" id="MobiDB-lite"/>
    </source>
</evidence>
<dbReference type="SMART" id="SM00389">
    <property type="entry name" value="HOX"/>
    <property type="match status" value="1"/>
</dbReference>
<keyword evidence="5" id="KW-0716">Sensory transduction</keyword>
<dbReference type="GO" id="GO:0007601">
    <property type="term" value="P:visual perception"/>
    <property type="evidence" value="ECO:0007669"/>
    <property type="project" value="UniProtKB-KW"/>
</dbReference>
<gene>
    <name evidence="20" type="ORF">PAL_GLEAN10020643</name>
</gene>
<feature type="domain" description="CVC" evidence="19">
    <location>
        <begin position="314"/>
        <end position="367"/>
    </location>
</feature>
<dbReference type="InterPro" id="IPR009057">
    <property type="entry name" value="Homeodomain-like_sf"/>
</dbReference>
<evidence type="ECO:0000256" key="1">
    <source>
        <dbReference type="ARBA" id="ARBA00004123"/>
    </source>
</evidence>
<comment type="similarity">
    <text evidence="2">Belongs to the paired homeobox family.</text>
</comment>
<dbReference type="PROSITE" id="PS51496">
    <property type="entry name" value="CVC"/>
    <property type="match status" value="1"/>
</dbReference>
<dbReference type="InterPro" id="IPR001356">
    <property type="entry name" value="HD"/>
</dbReference>
<name>L5JQ31_PTEAL</name>
<keyword evidence="10 14" id="KW-0539">Nucleus</keyword>
<dbReference type="eggNOG" id="KOG0494">
    <property type="taxonomic scope" value="Eukaryota"/>
</dbReference>
<dbReference type="InterPro" id="IPR052294">
    <property type="entry name" value="VSX_homeobox_regulators"/>
</dbReference>
<feature type="domain" description="Homeobox" evidence="17">
    <location>
        <begin position="252"/>
        <end position="312"/>
    </location>
</feature>
<feature type="region of interest" description="Disordered" evidence="16">
    <location>
        <begin position="179"/>
        <end position="257"/>
    </location>
</feature>
<evidence type="ECO:0000256" key="7">
    <source>
        <dbReference type="ARBA" id="ARBA00023125"/>
    </source>
</evidence>
<protein>
    <recommendedName>
        <fullName evidence="3">Visual system homeobox 2</fullName>
    </recommendedName>
    <alternativeName>
        <fullName evidence="12">Ceh-10 homeodomain-containing homolog</fullName>
    </alternativeName>
    <alternativeName>
        <fullName evidence="13">Homeobox protein CHX10</fullName>
    </alternativeName>
</protein>
<feature type="region of interest" description="Disordered" evidence="16">
    <location>
        <begin position="369"/>
        <end position="467"/>
    </location>
</feature>
<comment type="subcellular location">
    <subcellularLocation>
        <location evidence="1 14 15">Nucleus</location>
    </subcellularLocation>
</comment>
<dbReference type="FunFam" id="1.10.10.60:FF:000065">
    <property type="entry name" value="Visual system homeobox 1"/>
    <property type="match status" value="1"/>
</dbReference>
<proteinExistence type="inferred from homology"/>
<dbReference type="InterPro" id="IPR023339">
    <property type="entry name" value="CVC"/>
</dbReference>
<dbReference type="FunCoup" id="L5JQ31">
    <property type="interactions" value="5"/>
</dbReference>
<dbReference type="InterPro" id="IPR003654">
    <property type="entry name" value="OAR_dom"/>
</dbReference>
<organism evidence="20 21">
    <name type="scientific">Pteropus alecto</name>
    <name type="common">Black flying fox</name>
    <dbReference type="NCBI Taxonomy" id="9402"/>
    <lineage>
        <taxon>Eukaryota</taxon>
        <taxon>Metazoa</taxon>
        <taxon>Chordata</taxon>
        <taxon>Craniata</taxon>
        <taxon>Vertebrata</taxon>
        <taxon>Euteleostomi</taxon>
        <taxon>Mammalia</taxon>
        <taxon>Eutheria</taxon>
        <taxon>Laurasiatheria</taxon>
        <taxon>Chiroptera</taxon>
        <taxon>Yinpterochiroptera</taxon>
        <taxon>Pteropodoidea</taxon>
        <taxon>Pteropodidae</taxon>
        <taxon>Pteropodinae</taxon>
        <taxon>Pteropus</taxon>
    </lineage>
</organism>
<keyword evidence="4" id="KW-0217">Developmental protein</keyword>
<dbReference type="EMBL" id="KB031153">
    <property type="protein sequence ID" value="ELK01047.1"/>
    <property type="molecule type" value="Genomic_DNA"/>
</dbReference>
<accession>L5JQ31</accession>
<dbReference type="Proteomes" id="UP000010552">
    <property type="component" value="Unassembled WGS sequence"/>
</dbReference>
<dbReference type="InParanoid" id="L5JQ31"/>
<dbReference type="PROSITE" id="PS50071">
    <property type="entry name" value="HOMEOBOX_2"/>
    <property type="match status" value="1"/>
</dbReference>
<dbReference type="Pfam" id="PF03826">
    <property type="entry name" value="OAR"/>
    <property type="match status" value="1"/>
</dbReference>
<evidence type="ECO:0000259" key="19">
    <source>
        <dbReference type="PROSITE" id="PS51496"/>
    </source>
</evidence>
<dbReference type="Gene3D" id="1.10.10.60">
    <property type="entry name" value="Homeodomain-like"/>
    <property type="match status" value="1"/>
</dbReference>
<evidence type="ECO:0000256" key="5">
    <source>
        <dbReference type="ARBA" id="ARBA00022606"/>
    </source>
</evidence>